<keyword evidence="3" id="KW-0813">Transport</keyword>
<dbReference type="InterPro" id="IPR023614">
    <property type="entry name" value="Porin_dom_sf"/>
</dbReference>
<feature type="signal peptide" evidence="12">
    <location>
        <begin position="1"/>
        <end position="26"/>
    </location>
</feature>
<proteinExistence type="predicted"/>
<evidence type="ECO:0000256" key="11">
    <source>
        <dbReference type="SAM" id="MobiDB-lite"/>
    </source>
</evidence>
<gene>
    <name evidence="14" type="ORF">DSM104443_02507</name>
</gene>
<feature type="chain" id="PRO_5026941696" description="Porin domain-containing protein" evidence="12">
    <location>
        <begin position="27"/>
        <end position="417"/>
    </location>
</feature>
<dbReference type="PRINTS" id="PR00184">
    <property type="entry name" value="NEISSPPORIN"/>
</dbReference>
<feature type="region of interest" description="Disordered" evidence="11">
    <location>
        <begin position="43"/>
        <end position="74"/>
    </location>
</feature>
<evidence type="ECO:0000256" key="9">
    <source>
        <dbReference type="ARBA" id="ARBA00023136"/>
    </source>
</evidence>
<dbReference type="GO" id="GO:0015288">
    <property type="term" value="F:porin activity"/>
    <property type="evidence" value="ECO:0007669"/>
    <property type="project" value="UniProtKB-KW"/>
</dbReference>
<evidence type="ECO:0000256" key="12">
    <source>
        <dbReference type="SAM" id="SignalP"/>
    </source>
</evidence>
<evidence type="ECO:0000256" key="8">
    <source>
        <dbReference type="ARBA" id="ARBA00023114"/>
    </source>
</evidence>
<dbReference type="EMBL" id="CP053069">
    <property type="protein sequence ID" value="QJR11431.1"/>
    <property type="molecule type" value="Genomic_DNA"/>
</dbReference>
<dbReference type="GO" id="GO:0009279">
    <property type="term" value="C:cell outer membrane"/>
    <property type="evidence" value="ECO:0007669"/>
    <property type="project" value="UniProtKB-SubCell"/>
</dbReference>
<reference evidence="14 15" key="1">
    <citation type="submission" date="2020-04" db="EMBL/GenBank/DDBJ databases">
        <title>Usitatibacter rugosus gen. nov., sp. nov. and Usitatibacter palustris sp. nov., novel members of Usitatibacteraceae fam. nov. within the order Nitrosomonadales isolated from soil.</title>
        <authorList>
            <person name="Huber K.J."/>
            <person name="Neumann-Schaal M."/>
            <person name="Geppert A."/>
            <person name="Luckner M."/>
            <person name="Wanner G."/>
            <person name="Overmann J."/>
        </authorList>
    </citation>
    <scope>NUCLEOTIDE SEQUENCE [LARGE SCALE GENOMIC DNA]</scope>
    <source>
        <strain evidence="14 15">0125_3</strain>
    </source>
</reference>
<dbReference type="SUPFAM" id="SSF56935">
    <property type="entry name" value="Porins"/>
    <property type="match status" value="1"/>
</dbReference>
<evidence type="ECO:0000256" key="1">
    <source>
        <dbReference type="ARBA" id="ARBA00004571"/>
    </source>
</evidence>
<evidence type="ECO:0000256" key="10">
    <source>
        <dbReference type="ARBA" id="ARBA00023237"/>
    </source>
</evidence>
<name>A0A6M4GVW1_9PROT</name>
<dbReference type="InterPro" id="IPR002299">
    <property type="entry name" value="Porin_Neis"/>
</dbReference>
<dbReference type="GO" id="GO:0046930">
    <property type="term" value="C:pore complex"/>
    <property type="evidence" value="ECO:0007669"/>
    <property type="project" value="UniProtKB-KW"/>
</dbReference>
<keyword evidence="6 12" id="KW-0732">Signal</keyword>
<dbReference type="CDD" id="cd00342">
    <property type="entry name" value="gram_neg_porins"/>
    <property type="match status" value="1"/>
</dbReference>
<dbReference type="InterPro" id="IPR033900">
    <property type="entry name" value="Gram_neg_porin_domain"/>
</dbReference>
<dbReference type="KEGG" id="uru:DSM104443_02507"/>
<evidence type="ECO:0000256" key="3">
    <source>
        <dbReference type="ARBA" id="ARBA00022448"/>
    </source>
</evidence>
<keyword evidence="5" id="KW-0812">Transmembrane</keyword>
<dbReference type="PANTHER" id="PTHR34501:SF9">
    <property type="entry name" value="MAJOR OUTER MEMBRANE PROTEIN P.IA"/>
    <property type="match status" value="1"/>
</dbReference>
<evidence type="ECO:0000256" key="6">
    <source>
        <dbReference type="ARBA" id="ARBA00022729"/>
    </source>
</evidence>
<keyword evidence="8" id="KW-0626">Porin</keyword>
<evidence type="ECO:0000256" key="7">
    <source>
        <dbReference type="ARBA" id="ARBA00023065"/>
    </source>
</evidence>
<sequence length="417" mass="44086">MKTTMTKIRYAVLVTLGLVASGAVQAQGVTLYGLVFQFAENTRTSGATSPAPPAGERPSMRNAYTGVNDPQRNRISAGTSNLGVRGSEDIGAGQKVIFQLESGFSVDGSPGPGWAGRNSNVGLQGGWGTLSLGQWDTPYKTVGLPVNPIRVGYQADYTPVMGNPGFGVPATTTQNTRAGAAPDAAFDRRNGNVVQYWSPVVAGFSGRIQYSADEGRTAASATAPGIAPVIWSGNVQYDWGTLSIRYAYEQHEDYFGMSVLGGGAGATLTNTGSKDQGNKLVGIWRIGSFRLAGIYEELKYHNDDSVAGNVNDYKRKAYYALGEYYFGQASFWVAYGKAEDGSCSRVGGASCTTADLGADYYSAGLVYNFSKRTQVIATYYKVDNKKSGTYTVQPPVGGPVAAGADTLSFGVGIAHFF</sequence>
<dbReference type="InterPro" id="IPR050298">
    <property type="entry name" value="Gram-neg_bact_OMP"/>
</dbReference>
<keyword evidence="7" id="KW-0406">Ion transport</keyword>
<accession>A0A6M4GVW1</accession>
<dbReference type="Gene3D" id="2.40.160.10">
    <property type="entry name" value="Porin"/>
    <property type="match status" value="1"/>
</dbReference>
<dbReference type="AlphaFoldDB" id="A0A6M4GVW1"/>
<keyword evidence="15" id="KW-1185">Reference proteome</keyword>
<dbReference type="Proteomes" id="UP000501534">
    <property type="component" value="Chromosome"/>
</dbReference>
<keyword evidence="9" id="KW-0472">Membrane</keyword>
<comment type="subcellular location">
    <subcellularLocation>
        <location evidence="1">Cell outer membrane</location>
        <topology evidence="1">Multi-pass membrane protein</topology>
    </subcellularLocation>
</comment>
<evidence type="ECO:0000256" key="2">
    <source>
        <dbReference type="ARBA" id="ARBA00011233"/>
    </source>
</evidence>
<organism evidence="14 15">
    <name type="scientific">Usitatibacter rugosus</name>
    <dbReference type="NCBI Taxonomy" id="2732067"/>
    <lineage>
        <taxon>Bacteria</taxon>
        <taxon>Pseudomonadati</taxon>
        <taxon>Pseudomonadota</taxon>
        <taxon>Betaproteobacteria</taxon>
        <taxon>Nitrosomonadales</taxon>
        <taxon>Usitatibacteraceae</taxon>
        <taxon>Usitatibacter</taxon>
    </lineage>
</organism>
<comment type="subunit">
    <text evidence="2">Homotrimer.</text>
</comment>
<evidence type="ECO:0000259" key="13">
    <source>
        <dbReference type="Pfam" id="PF13609"/>
    </source>
</evidence>
<evidence type="ECO:0000313" key="15">
    <source>
        <dbReference type="Proteomes" id="UP000501534"/>
    </source>
</evidence>
<evidence type="ECO:0000256" key="5">
    <source>
        <dbReference type="ARBA" id="ARBA00022692"/>
    </source>
</evidence>
<dbReference type="Pfam" id="PF13609">
    <property type="entry name" value="Porin_4"/>
    <property type="match status" value="1"/>
</dbReference>
<protein>
    <recommendedName>
        <fullName evidence="13">Porin domain-containing protein</fullName>
    </recommendedName>
</protein>
<evidence type="ECO:0000313" key="14">
    <source>
        <dbReference type="EMBL" id="QJR11431.1"/>
    </source>
</evidence>
<evidence type="ECO:0000256" key="4">
    <source>
        <dbReference type="ARBA" id="ARBA00022452"/>
    </source>
</evidence>
<dbReference type="RefSeq" id="WP_171092765.1">
    <property type="nucleotide sequence ID" value="NZ_CP053069.1"/>
</dbReference>
<dbReference type="PANTHER" id="PTHR34501">
    <property type="entry name" value="PROTEIN YDDL-RELATED"/>
    <property type="match status" value="1"/>
</dbReference>
<keyword evidence="10" id="KW-0998">Cell outer membrane</keyword>
<feature type="domain" description="Porin" evidence="13">
    <location>
        <begin position="18"/>
        <end position="386"/>
    </location>
</feature>
<dbReference type="GO" id="GO:0006811">
    <property type="term" value="P:monoatomic ion transport"/>
    <property type="evidence" value="ECO:0007669"/>
    <property type="project" value="UniProtKB-KW"/>
</dbReference>
<keyword evidence="4" id="KW-1134">Transmembrane beta strand</keyword>